<dbReference type="PANTHER" id="PTHR16305:SF35">
    <property type="entry name" value="TRANSCRIPTIONAL ACTIVATOR DOMAIN"/>
    <property type="match status" value="1"/>
</dbReference>
<dbReference type="EMBL" id="JACHJE010000012">
    <property type="protein sequence ID" value="MBB5128322.1"/>
    <property type="molecule type" value="Genomic_DNA"/>
</dbReference>
<dbReference type="Pfam" id="PF00196">
    <property type="entry name" value="GerE"/>
    <property type="match status" value="1"/>
</dbReference>
<dbReference type="SMART" id="SM00421">
    <property type="entry name" value="HTH_LUXR"/>
    <property type="match status" value="1"/>
</dbReference>
<keyword evidence="2" id="KW-0067">ATP-binding</keyword>
<evidence type="ECO:0000313" key="5">
    <source>
        <dbReference type="EMBL" id="MBB5128322.1"/>
    </source>
</evidence>
<evidence type="ECO:0000256" key="2">
    <source>
        <dbReference type="ARBA" id="ARBA00022840"/>
    </source>
</evidence>
<dbReference type="InterPro" id="IPR016032">
    <property type="entry name" value="Sig_transdc_resp-reg_C-effctor"/>
</dbReference>
<proteinExistence type="predicted"/>
<dbReference type="SUPFAM" id="SSF46894">
    <property type="entry name" value="C-terminal effector domain of the bipartite response regulators"/>
    <property type="match status" value="1"/>
</dbReference>
<feature type="domain" description="HTH luxR-type" evidence="4">
    <location>
        <begin position="884"/>
        <end position="949"/>
    </location>
</feature>
<dbReference type="GO" id="GO:0003677">
    <property type="term" value="F:DNA binding"/>
    <property type="evidence" value="ECO:0007669"/>
    <property type="project" value="UniProtKB-KW"/>
</dbReference>
<dbReference type="InterPro" id="IPR027417">
    <property type="entry name" value="P-loop_NTPase"/>
</dbReference>
<evidence type="ECO:0000256" key="1">
    <source>
        <dbReference type="ARBA" id="ARBA00022741"/>
    </source>
</evidence>
<organism evidence="5 6">
    <name type="scientific">Streptomyces griseoloalbus</name>
    <dbReference type="NCBI Taxonomy" id="67303"/>
    <lineage>
        <taxon>Bacteria</taxon>
        <taxon>Bacillati</taxon>
        <taxon>Actinomycetota</taxon>
        <taxon>Actinomycetes</taxon>
        <taxon>Kitasatosporales</taxon>
        <taxon>Streptomycetaceae</taxon>
        <taxon>Streptomyces</taxon>
    </lineage>
</organism>
<dbReference type="PROSITE" id="PS50043">
    <property type="entry name" value="HTH_LUXR_2"/>
    <property type="match status" value="1"/>
</dbReference>
<accession>A0A7W8BSZ2</accession>
<dbReference type="GO" id="GO:0004016">
    <property type="term" value="F:adenylate cyclase activity"/>
    <property type="evidence" value="ECO:0007669"/>
    <property type="project" value="TreeGrafter"/>
</dbReference>
<feature type="compositionally biased region" description="Low complexity" evidence="3">
    <location>
        <begin position="1017"/>
        <end position="1026"/>
    </location>
</feature>
<feature type="compositionally biased region" description="Low complexity" evidence="3">
    <location>
        <begin position="961"/>
        <end position="973"/>
    </location>
</feature>
<gene>
    <name evidence="5" type="ORF">FHS32_005097</name>
</gene>
<dbReference type="Gene3D" id="1.10.10.10">
    <property type="entry name" value="Winged helix-like DNA-binding domain superfamily/Winged helix DNA-binding domain"/>
    <property type="match status" value="1"/>
</dbReference>
<keyword evidence="5" id="KW-0238">DNA-binding</keyword>
<evidence type="ECO:0000259" key="4">
    <source>
        <dbReference type="PROSITE" id="PS50043"/>
    </source>
</evidence>
<dbReference type="GO" id="GO:0006355">
    <property type="term" value="P:regulation of DNA-templated transcription"/>
    <property type="evidence" value="ECO:0007669"/>
    <property type="project" value="InterPro"/>
</dbReference>
<dbReference type="InterPro" id="IPR036388">
    <property type="entry name" value="WH-like_DNA-bd_sf"/>
</dbReference>
<dbReference type="PANTHER" id="PTHR16305">
    <property type="entry name" value="TESTICULAR SOLUBLE ADENYLYL CYCLASE"/>
    <property type="match status" value="1"/>
</dbReference>
<sequence>MTNRERAAGPSLPLVGRSAHLGTLAARAAAARAGQHQMIVLDGPAGVGKTSLLRAALEHGGPFDGMTVLYGACRAVDSGIGYSGVRGLFGQLNLTSRRGRSAALLRGSARHALPALAPDPAGADSTPTATYPVLNGLYWLAANLMAERPLVLALDDAHRCDERSLRWLDFLLRRADGMPLLVVLAQRTDSGAGPALSDLVAHHRPHSLPLAALPAEDVGELARRAFPGHTPRPSFVDALTDVTGGNPLELHRLLHRLRLAGVDPDDHGARRVTELGGRVVASTVHEILDGRPEQVREMARALAVLGPERTEHLAALAGVSVVQAEEAVDILRRAALVQPDRNELVHDMVRAAVLSTVAPAALAALRTRAAQLLSDVGRSPEQIAGQLLLLPRANQPWMTAVLLDAAAQAEQRGAPEAAVRYLERVVRARPNAPEVRTRLAAVLSETDPARSLTLLREAMDLAGDVRTRATVAVRFGLTCLRVQRSPEGARVLTEALDALTDELGTDPEPADRELLTLVESALLIVGADEKSTLPAVRERAARLTTPPGDTPAQRQQLAMLTVLTAMDGRSAAESVRQARRALRSPDVPLGAWSLLPASLALSLADETDEALDALDTVLRDSRRTAAVWTCVLALATRAFVHLDQGGIPQAMADAQTAVDLCEGEEWGEGAATPQTALALALTERGEPGRAEAVLDTVKRPRIEEFAWEYHWYLMARARARRALGDTESALDILRACGDSLAGAGLANPVLAPWWLDAACLLAESGRFDEARRAADHGAVLAERWGTARALGYAALARGAATPGPAGTALLKEAVSRLADSPARADHARALLMLGRAVLAGGAAREAREHLRDAVAVALRCGCVALARQAREELVGAGGRMREITVSPLDMLTGTERTVAALVASGVSNREAAEALFVTVRTVELHLTSVYRKLGVTRRADLAGALHAGTAQPGPDVPPGPGASSGPGPSSGTAGLPGIGSSGTTTPPGQEAPLGPGSPPGPAAPPGYGSPPGPGSPGRPAGSEPAG</sequence>
<dbReference type="Gene3D" id="1.25.40.10">
    <property type="entry name" value="Tetratricopeptide repeat domain"/>
    <property type="match status" value="2"/>
</dbReference>
<protein>
    <submittedName>
        <fullName evidence="5">DNA-binding CsgD family transcriptional regulator/DnaJ-domain-containing protein 1</fullName>
    </submittedName>
</protein>
<dbReference type="AlphaFoldDB" id="A0A7W8BSZ2"/>
<dbReference type="SUPFAM" id="SSF52540">
    <property type="entry name" value="P-loop containing nucleoside triphosphate hydrolases"/>
    <property type="match status" value="1"/>
</dbReference>
<dbReference type="GO" id="GO:0005737">
    <property type="term" value="C:cytoplasm"/>
    <property type="evidence" value="ECO:0007669"/>
    <property type="project" value="TreeGrafter"/>
</dbReference>
<dbReference type="GO" id="GO:0005524">
    <property type="term" value="F:ATP binding"/>
    <property type="evidence" value="ECO:0007669"/>
    <property type="project" value="UniProtKB-KW"/>
</dbReference>
<comment type="caution">
    <text evidence="5">The sequence shown here is derived from an EMBL/GenBank/DDBJ whole genome shotgun (WGS) entry which is preliminary data.</text>
</comment>
<feature type="compositionally biased region" description="Pro residues" evidence="3">
    <location>
        <begin position="995"/>
        <end position="1016"/>
    </location>
</feature>
<dbReference type="InterPro" id="IPR041664">
    <property type="entry name" value="AAA_16"/>
</dbReference>
<keyword evidence="1" id="KW-0547">Nucleotide-binding</keyword>
<dbReference type="CDD" id="cd06170">
    <property type="entry name" value="LuxR_C_like"/>
    <property type="match status" value="1"/>
</dbReference>
<dbReference type="InterPro" id="IPR011990">
    <property type="entry name" value="TPR-like_helical_dom_sf"/>
</dbReference>
<name>A0A7W8BSZ2_9ACTN</name>
<dbReference type="PRINTS" id="PR00038">
    <property type="entry name" value="HTHLUXR"/>
</dbReference>
<evidence type="ECO:0000313" key="6">
    <source>
        <dbReference type="Proteomes" id="UP000568022"/>
    </source>
</evidence>
<keyword evidence="6" id="KW-1185">Reference proteome</keyword>
<dbReference type="Proteomes" id="UP000568022">
    <property type="component" value="Unassembled WGS sequence"/>
</dbReference>
<dbReference type="Pfam" id="PF13191">
    <property type="entry name" value="AAA_16"/>
    <property type="match status" value="1"/>
</dbReference>
<reference evidence="5 6" key="1">
    <citation type="submission" date="2020-08" db="EMBL/GenBank/DDBJ databases">
        <title>Genomic Encyclopedia of Type Strains, Phase III (KMG-III): the genomes of soil and plant-associated and newly described type strains.</title>
        <authorList>
            <person name="Whitman W."/>
        </authorList>
    </citation>
    <scope>NUCLEOTIDE SEQUENCE [LARGE SCALE GENOMIC DNA]</scope>
    <source>
        <strain evidence="5 6">CECT 3226</strain>
    </source>
</reference>
<evidence type="ECO:0000256" key="3">
    <source>
        <dbReference type="SAM" id="MobiDB-lite"/>
    </source>
</evidence>
<feature type="region of interest" description="Disordered" evidence="3">
    <location>
        <begin position="947"/>
        <end position="1026"/>
    </location>
</feature>
<feature type="compositionally biased region" description="Low complexity" evidence="3">
    <location>
        <begin position="981"/>
        <end position="994"/>
    </location>
</feature>
<dbReference type="SUPFAM" id="SSF48452">
    <property type="entry name" value="TPR-like"/>
    <property type="match status" value="2"/>
</dbReference>
<dbReference type="InterPro" id="IPR000792">
    <property type="entry name" value="Tscrpt_reg_LuxR_C"/>
</dbReference>